<evidence type="ECO:0000313" key="3">
    <source>
        <dbReference type="Proteomes" id="UP000821837"/>
    </source>
</evidence>
<comment type="caution">
    <text evidence="2">The sequence shown here is derived from an EMBL/GenBank/DDBJ whole genome shotgun (WGS) entry which is preliminary data.</text>
</comment>
<protein>
    <submittedName>
        <fullName evidence="2">Uncharacterized protein</fullName>
    </submittedName>
</protein>
<accession>A0A9D4T625</accession>
<dbReference type="VEuPathDB" id="VectorBase:RSAN_053205"/>
<feature type="region of interest" description="Disordered" evidence="1">
    <location>
        <begin position="153"/>
        <end position="181"/>
    </location>
</feature>
<reference evidence="2" key="1">
    <citation type="journal article" date="2020" name="Cell">
        <title>Large-Scale Comparative Analyses of Tick Genomes Elucidate Their Genetic Diversity and Vector Capacities.</title>
        <authorList>
            <consortium name="Tick Genome and Microbiome Consortium (TIGMIC)"/>
            <person name="Jia N."/>
            <person name="Wang J."/>
            <person name="Shi W."/>
            <person name="Du L."/>
            <person name="Sun Y."/>
            <person name="Zhan W."/>
            <person name="Jiang J.F."/>
            <person name="Wang Q."/>
            <person name="Zhang B."/>
            <person name="Ji P."/>
            <person name="Bell-Sakyi L."/>
            <person name="Cui X.M."/>
            <person name="Yuan T.T."/>
            <person name="Jiang B.G."/>
            <person name="Yang W.F."/>
            <person name="Lam T.T."/>
            <person name="Chang Q.C."/>
            <person name="Ding S.J."/>
            <person name="Wang X.J."/>
            <person name="Zhu J.G."/>
            <person name="Ruan X.D."/>
            <person name="Zhao L."/>
            <person name="Wei J.T."/>
            <person name="Ye R.Z."/>
            <person name="Que T.C."/>
            <person name="Du C.H."/>
            <person name="Zhou Y.H."/>
            <person name="Cheng J.X."/>
            <person name="Dai P.F."/>
            <person name="Guo W.B."/>
            <person name="Han X.H."/>
            <person name="Huang E.J."/>
            <person name="Li L.F."/>
            <person name="Wei W."/>
            <person name="Gao Y.C."/>
            <person name="Liu J.Z."/>
            <person name="Shao H.Z."/>
            <person name="Wang X."/>
            <person name="Wang C.C."/>
            <person name="Yang T.C."/>
            <person name="Huo Q.B."/>
            <person name="Li W."/>
            <person name="Chen H.Y."/>
            <person name="Chen S.E."/>
            <person name="Zhou L.G."/>
            <person name="Ni X.B."/>
            <person name="Tian J.H."/>
            <person name="Sheng Y."/>
            <person name="Liu T."/>
            <person name="Pan Y.S."/>
            <person name="Xia L.Y."/>
            <person name="Li J."/>
            <person name="Zhao F."/>
            <person name="Cao W.C."/>
        </authorList>
    </citation>
    <scope>NUCLEOTIDE SEQUENCE</scope>
    <source>
        <strain evidence="2">Rsan-2018</strain>
    </source>
</reference>
<sequence length="181" mass="20191">MEKAVIASYHHITSNDEEPKHSLCPDGPDSWCRLNAAKAKGQPVPKHHYNLPSHVGKALLPIYQRLSDKQLLEWCQRGRTQKNESLHSLIWALTPKERHASLFSIEAAVAEAVLKFNAGCKRTSASILHELCMNPGQKCMQRMEGKDQRCSAASERERASAENVQCVPRERHKGASAPGAY</sequence>
<proteinExistence type="predicted"/>
<organism evidence="2 3">
    <name type="scientific">Rhipicephalus sanguineus</name>
    <name type="common">Brown dog tick</name>
    <name type="synonym">Ixodes sanguineus</name>
    <dbReference type="NCBI Taxonomy" id="34632"/>
    <lineage>
        <taxon>Eukaryota</taxon>
        <taxon>Metazoa</taxon>
        <taxon>Ecdysozoa</taxon>
        <taxon>Arthropoda</taxon>
        <taxon>Chelicerata</taxon>
        <taxon>Arachnida</taxon>
        <taxon>Acari</taxon>
        <taxon>Parasitiformes</taxon>
        <taxon>Ixodida</taxon>
        <taxon>Ixodoidea</taxon>
        <taxon>Ixodidae</taxon>
        <taxon>Rhipicephalinae</taxon>
        <taxon>Rhipicephalus</taxon>
        <taxon>Rhipicephalus</taxon>
    </lineage>
</organism>
<keyword evidence="3" id="KW-1185">Reference proteome</keyword>
<name>A0A9D4T625_RHISA</name>
<dbReference type="EMBL" id="JABSTV010001246">
    <property type="protein sequence ID" value="KAH7976932.1"/>
    <property type="molecule type" value="Genomic_DNA"/>
</dbReference>
<reference evidence="2" key="2">
    <citation type="submission" date="2021-09" db="EMBL/GenBank/DDBJ databases">
        <authorList>
            <person name="Jia N."/>
            <person name="Wang J."/>
            <person name="Shi W."/>
            <person name="Du L."/>
            <person name="Sun Y."/>
            <person name="Zhan W."/>
            <person name="Jiang J."/>
            <person name="Wang Q."/>
            <person name="Zhang B."/>
            <person name="Ji P."/>
            <person name="Sakyi L.B."/>
            <person name="Cui X."/>
            <person name="Yuan T."/>
            <person name="Jiang B."/>
            <person name="Yang W."/>
            <person name="Lam T.T.-Y."/>
            <person name="Chang Q."/>
            <person name="Ding S."/>
            <person name="Wang X."/>
            <person name="Zhu J."/>
            <person name="Ruan X."/>
            <person name="Zhao L."/>
            <person name="Wei J."/>
            <person name="Que T."/>
            <person name="Du C."/>
            <person name="Cheng J."/>
            <person name="Dai P."/>
            <person name="Han X."/>
            <person name="Huang E."/>
            <person name="Gao Y."/>
            <person name="Liu J."/>
            <person name="Shao H."/>
            <person name="Ye R."/>
            <person name="Li L."/>
            <person name="Wei W."/>
            <person name="Wang X."/>
            <person name="Wang C."/>
            <person name="Huo Q."/>
            <person name="Li W."/>
            <person name="Guo W."/>
            <person name="Chen H."/>
            <person name="Chen S."/>
            <person name="Zhou L."/>
            <person name="Zhou L."/>
            <person name="Ni X."/>
            <person name="Tian J."/>
            <person name="Zhou Y."/>
            <person name="Sheng Y."/>
            <person name="Liu T."/>
            <person name="Pan Y."/>
            <person name="Xia L."/>
            <person name="Li J."/>
            <person name="Zhao F."/>
            <person name="Cao W."/>
        </authorList>
    </citation>
    <scope>NUCLEOTIDE SEQUENCE</scope>
    <source>
        <strain evidence="2">Rsan-2018</strain>
        <tissue evidence="2">Larvae</tissue>
    </source>
</reference>
<evidence type="ECO:0000313" key="2">
    <source>
        <dbReference type="EMBL" id="KAH7976932.1"/>
    </source>
</evidence>
<evidence type="ECO:0000256" key="1">
    <source>
        <dbReference type="SAM" id="MobiDB-lite"/>
    </source>
</evidence>
<gene>
    <name evidence="2" type="ORF">HPB52_021745</name>
</gene>
<dbReference type="Proteomes" id="UP000821837">
    <property type="component" value="Chromosome 10"/>
</dbReference>
<dbReference type="AlphaFoldDB" id="A0A9D4T625"/>